<evidence type="ECO:0000313" key="1">
    <source>
        <dbReference type="EMBL" id="MBI0557338.1"/>
    </source>
</evidence>
<protein>
    <submittedName>
        <fullName evidence="1">DUF2441 domain-containing protein</fullName>
    </submittedName>
</protein>
<dbReference type="Gene3D" id="1.10.3800.10">
    <property type="entry name" value="ADP-ribosylation domain"/>
    <property type="match status" value="1"/>
</dbReference>
<dbReference type="EMBL" id="WABS01000083">
    <property type="protein sequence ID" value="MBI0557338.1"/>
    <property type="molecule type" value="Genomic_DNA"/>
</dbReference>
<dbReference type="Pfam" id="PF10386">
    <property type="entry name" value="DUF2441"/>
    <property type="match status" value="1"/>
</dbReference>
<sequence length="220" mass="25647">MRYAHFAPKHFEECSIFKSTIFIREFILKNTYYHINILSPDVTQWSVGEIITFEGYNNYYNKIIELIDYVHGPNKTNIHIDTVLNNNGYSIDDKMTVGKQREKYKYFKRREIAFESIRNEFFPKRPSRIGCTYLAQSEHDIKEWAKLILNDAPDYRILIVEPVNTSNIFITGDQPLWDCSQSMSDMELSLKARQYWSEGSMDGNIEVLVSGGVKVLSVSS</sequence>
<evidence type="ECO:0000313" key="2">
    <source>
        <dbReference type="Proteomes" id="UP001194579"/>
    </source>
</evidence>
<gene>
    <name evidence="1" type="ORF">F6Q06_23075</name>
</gene>
<accession>A0ABS0S659</accession>
<keyword evidence="2" id="KW-1185">Reference proteome</keyword>
<organism evidence="1 2">
    <name type="scientific">Pectobacterium parmentieri</name>
    <dbReference type="NCBI Taxonomy" id="1905730"/>
    <lineage>
        <taxon>Bacteria</taxon>
        <taxon>Pseudomonadati</taxon>
        <taxon>Pseudomonadota</taxon>
        <taxon>Gammaproteobacteria</taxon>
        <taxon>Enterobacterales</taxon>
        <taxon>Pectobacteriaceae</taxon>
        <taxon>Pectobacterium</taxon>
    </lineage>
</organism>
<comment type="caution">
    <text evidence="1">The sequence shown here is derived from an EMBL/GenBank/DDBJ whole genome shotgun (WGS) entry which is preliminary data.</text>
</comment>
<reference evidence="2" key="1">
    <citation type="submission" date="2023-07" db="EMBL/GenBank/DDBJ databases">
        <title>Identification of Pectobacterium versatile causing blackleg of potato from New York State with a whole genome sequencing approach.</title>
        <authorList>
            <person name="Ma X."/>
            <person name="Swingle B."/>
        </authorList>
    </citation>
    <scope>NUCLEOTIDE SEQUENCE [LARGE SCALE GENOMIC DNA]</scope>
    <source>
        <strain evidence="2">NY1588A</strain>
    </source>
</reference>
<dbReference type="Proteomes" id="UP001194579">
    <property type="component" value="Unassembled WGS sequence"/>
</dbReference>
<name>A0ABS0S659_PECPM</name>
<proteinExistence type="predicted"/>
<dbReference type="InterPro" id="IPR018840">
    <property type="entry name" value="DUF2441"/>
</dbReference>
<dbReference type="SUPFAM" id="SSF56399">
    <property type="entry name" value="ADP-ribosylation"/>
    <property type="match status" value="1"/>
</dbReference>
<dbReference type="Gene3D" id="3.20.170.10">
    <property type="entry name" value="ADP-ribosylation domain"/>
    <property type="match status" value="1"/>
</dbReference>